<proteinExistence type="predicted"/>
<dbReference type="AlphaFoldDB" id="A0A6A5KIB6"/>
<feature type="compositionally biased region" description="Basic and acidic residues" evidence="1">
    <location>
        <begin position="190"/>
        <end position="212"/>
    </location>
</feature>
<sequence length="273" mass="30563">MFELPDAKRVRREELQSPASSPRASPDPDLEALLRSKINTQFNFTTTKNSVEDVAYDEEEETELRLFATPSNATPQTHKIRLSSPSADNGEPGFLVKKPRSYYFVHEPTSKEEGAFRAAAIEGRSVLELSRQPWPGCALPWKVRTISSAGIRKDVLVGHPPKPVTVEEKAEKRTRKGKKARIAIRNKLQASKEKQAERARLAQEKEEAEREKRTRRNREKKVKRKARDQAKKTGGGDGEGVGKVVEVVEAEQSKPPTMEAPAMNSQLVGDTKI</sequence>
<feature type="region of interest" description="Disordered" evidence="1">
    <location>
        <begin position="159"/>
        <end position="273"/>
    </location>
</feature>
<keyword evidence="3" id="KW-1185">Reference proteome</keyword>
<accession>A0A6A5KIB6</accession>
<evidence type="ECO:0000313" key="3">
    <source>
        <dbReference type="Proteomes" id="UP000800040"/>
    </source>
</evidence>
<reference evidence="2" key="1">
    <citation type="submission" date="2020-01" db="EMBL/GenBank/DDBJ databases">
        <authorList>
            <consortium name="DOE Joint Genome Institute"/>
            <person name="Haridas S."/>
            <person name="Albert R."/>
            <person name="Binder M."/>
            <person name="Bloem J."/>
            <person name="Labutti K."/>
            <person name="Salamov A."/>
            <person name="Andreopoulos B."/>
            <person name="Baker S.E."/>
            <person name="Barry K."/>
            <person name="Bills G."/>
            <person name="Bluhm B.H."/>
            <person name="Cannon C."/>
            <person name="Castanera R."/>
            <person name="Culley D.E."/>
            <person name="Daum C."/>
            <person name="Ezra D."/>
            <person name="Gonzalez J.B."/>
            <person name="Henrissat B."/>
            <person name="Kuo A."/>
            <person name="Liang C."/>
            <person name="Lipzen A."/>
            <person name="Lutzoni F."/>
            <person name="Magnuson J."/>
            <person name="Mondo S."/>
            <person name="Nolan M."/>
            <person name="Ohm R."/>
            <person name="Pangilinan J."/>
            <person name="Park H.-J."/>
            <person name="Ramirez L."/>
            <person name="Alfaro M."/>
            <person name="Sun H."/>
            <person name="Tritt A."/>
            <person name="Yoshinaga Y."/>
            <person name="Zwiers L.-H."/>
            <person name="Turgeon B.G."/>
            <person name="Goodwin S.B."/>
            <person name="Spatafora J.W."/>
            <person name="Crous P.W."/>
            <person name="Grigoriev I.V."/>
        </authorList>
    </citation>
    <scope>NUCLEOTIDE SEQUENCE</scope>
    <source>
        <strain evidence="2">P77</strain>
    </source>
</reference>
<name>A0A6A5KIB6_9PLEO</name>
<organism evidence="2 3">
    <name type="scientific">Decorospora gaudefroyi</name>
    <dbReference type="NCBI Taxonomy" id="184978"/>
    <lineage>
        <taxon>Eukaryota</taxon>
        <taxon>Fungi</taxon>
        <taxon>Dikarya</taxon>
        <taxon>Ascomycota</taxon>
        <taxon>Pezizomycotina</taxon>
        <taxon>Dothideomycetes</taxon>
        <taxon>Pleosporomycetidae</taxon>
        <taxon>Pleosporales</taxon>
        <taxon>Pleosporineae</taxon>
        <taxon>Pleosporaceae</taxon>
        <taxon>Decorospora</taxon>
    </lineage>
</organism>
<feature type="region of interest" description="Disordered" evidence="1">
    <location>
        <begin position="1"/>
        <end position="30"/>
    </location>
</feature>
<dbReference type="EMBL" id="ML975324">
    <property type="protein sequence ID" value="KAF1833163.1"/>
    <property type="molecule type" value="Genomic_DNA"/>
</dbReference>
<dbReference type="Proteomes" id="UP000800040">
    <property type="component" value="Unassembled WGS sequence"/>
</dbReference>
<evidence type="ECO:0000256" key="1">
    <source>
        <dbReference type="SAM" id="MobiDB-lite"/>
    </source>
</evidence>
<feature type="compositionally biased region" description="Polar residues" evidence="1">
    <location>
        <begin position="69"/>
        <end position="87"/>
    </location>
</feature>
<feature type="compositionally biased region" description="Polar residues" evidence="1">
    <location>
        <begin position="263"/>
        <end position="273"/>
    </location>
</feature>
<feature type="compositionally biased region" description="Basic residues" evidence="1">
    <location>
        <begin position="213"/>
        <end position="226"/>
    </location>
</feature>
<feature type="compositionally biased region" description="Basic and acidic residues" evidence="1">
    <location>
        <begin position="1"/>
        <end position="15"/>
    </location>
</feature>
<evidence type="ECO:0000313" key="2">
    <source>
        <dbReference type="EMBL" id="KAF1833163.1"/>
    </source>
</evidence>
<feature type="compositionally biased region" description="Basic residues" evidence="1">
    <location>
        <begin position="172"/>
        <end position="184"/>
    </location>
</feature>
<protein>
    <submittedName>
        <fullName evidence="2">Uncharacterized protein</fullName>
    </submittedName>
</protein>
<dbReference type="InterPro" id="IPR018555">
    <property type="entry name" value="C630.06c-like"/>
</dbReference>
<dbReference type="Pfam" id="PF09428">
    <property type="entry name" value="DUF2011"/>
    <property type="match status" value="1"/>
</dbReference>
<dbReference type="OrthoDB" id="5425061at2759"/>
<feature type="region of interest" description="Disordered" evidence="1">
    <location>
        <begin position="68"/>
        <end position="93"/>
    </location>
</feature>
<gene>
    <name evidence="2" type="ORF">BDW02DRAFT_501354</name>
</gene>